<protein>
    <submittedName>
        <fullName evidence="1">Uncharacterized protein</fullName>
    </submittedName>
</protein>
<proteinExistence type="predicted"/>
<comment type="caution">
    <text evidence="1">The sequence shown here is derived from an EMBL/GenBank/DDBJ whole genome shotgun (WGS) entry which is preliminary data.</text>
</comment>
<accession>A0ABQ0YIZ1</accession>
<gene>
    <name evidence="1" type="ORF">RAJCM14343_1772</name>
</gene>
<keyword evidence="2" id="KW-1185">Reference proteome</keyword>
<dbReference type="Proteomes" id="UP000325466">
    <property type="component" value="Unassembled WGS sequence"/>
</dbReference>
<dbReference type="EMBL" id="BLAH01000068">
    <property type="protein sequence ID" value="GES36520.1"/>
    <property type="molecule type" value="Genomic_DNA"/>
</dbReference>
<organism evidence="1 2">
    <name type="scientific">Rhodococcus aetherivorans</name>
    <dbReference type="NCBI Taxonomy" id="191292"/>
    <lineage>
        <taxon>Bacteria</taxon>
        <taxon>Bacillati</taxon>
        <taxon>Actinomycetota</taxon>
        <taxon>Actinomycetes</taxon>
        <taxon>Mycobacteriales</taxon>
        <taxon>Nocardiaceae</taxon>
        <taxon>Rhodococcus</taxon>
    </lineage>
</organism>
<reference evidence="1 2" key="1">
    <citation type="journal article" date="2018" name="Biodegradation">
        <title>1,4-Dioxane degradation characteristics of Rhodococcus aetherivorans JCM 14343.</title>
        <authorList>
            <person name="Inoue D."/>
            <person name="Tsunoda T."/>
            <person name="Yamamoto N."/>
            <person name="Ike M."/>
            <person name="Sei K."/>
        </authorList>
    </citation>
    <scope>NUCLEOTIDE SEQUENCE [LARGE SCALE GENOMIC DNA]</scope>
    <source>
        <strain evidence="1 2">JCM 14343</strain>
    </source>
</reference>
<sequence length="37" mass="4084">MPRIHQFLVTLTVQTSTRNPHALPDAVLDIDNDGLAL</sequence>
<evidence type="ECO:0000313" key="1">
    <source>
        <dbReference type="EMBL" id="GES36520.1"/>
    </source>
</evidence>
<evidence type="ECO:0000313" key="2">
    <source>
        <dbReference type="Proteomes" id="UP000325466"/>
    </source>
</evidence>
<name>A0ABQ0YIZ1_9NOCA</name>